<dbReference type="EMBL" id="MIPY01000012">
    <property type="protein sequence ID" value="OES32034.1"/>
    <property type="molecule type" value="Genomic_DNA"/>
</dbReference>
<dbReference type="Proteomes" id="UP000095392">
    <property type="component" value="Unassembled WGS sequence"/>
</dbReference>
<evidence type="ECO:0000313" key="1">
    <source>
        <dbReference type="EMBL" id="OES32034.1"/>
    </source>
</evidence>
<protein>
    <submittedName>
        <fullName evidence="1">Uncharacterized protein</fullName>
    </submittedName>
</protein>
<evidence type="ECO:0000313" key="2">
    <source>
        <dbReference type="Proteomes" id="UP000095392"/>
    </source>
</evidence>
<sequence length="41" mass="4733">MSKYELLVFEGIEQPGEEIIVTIMLVLTELDKLLIYINIHA</sequence>
<organism evidence="1 2">
    <name type="scientific">Alteromonas macleodii</name>
    <name type="common">Pseudoalteromonas macleodii</name>
    <dbReference type="NCBI Taxonomy" id="28108"/>
    <lineage>
        <taxon>Bacteria</taxon>
        <taxon>Pseudomonadati</taxon>
        <taxon>Pseudomonadota</taxon>
        <taxon>Gammaproteobacteria</taxon>
        <taxon>Alteromonadales</taxon>
        <taxon>Alteromonadaceae</taxon>
        <taxon>Alteromonas/Salinimonas group</taxon>
        <taxon>Alteromonas</taxon>
    </lineage>
</organism>
<dbReference type="AlphaFoldDB" id="A0AB36FTZ5"/>
<proteinExistence type="predicted"/>
<name>A0AB36FTZ5_ALTMA</name>
<comment type="caution">
    <text evidence="1">The sequence shown here is derived from an EMBL/GenBank/DDBJ whole genome shotgun (WGS) entry which is preliminary data.</text>
</comment>
<reference evidence="1 2" key="1">
    <citation type="submission" date="2016-09" db="EMBL/GenBank/DDBJ databases">
        <title>Draft Genome Sequence of four Alteromonas macleodii strains isolated from copper coupons and grown long-term at elevated copper levels.</title>
        <authorList>
            <person name="Cusick K."/>
            <person name="Dale J."/>
            <person name="Little B."/>
            <person name="Biffinger J."/>
        </authorList>
    </citation>
    <scope>NUCLEOTIDE SEQUENCE [LARGE SCALE GENOMIC DNA]</scope>
    <source>
        <strain evidence="1 2">KCP01</strain>
    </source>
</reference>
<accession>A0AB36FTZ5</accession>
<keyword evidence="2" id="KW-1185">Reference proteome</keyword>
<gene>
    <name evidence="1" type="ORF">BFV95_2131</name>
</gene>